<feature type="compositionally biased region" description="Acidic residues" evidence="1">
    <location>
        <begin position="44"/>
        <end position="57"/>
    </location>
</feature>
<dbReference type="AlphaFoldDB" id="A0A5S9PDC1"/>
<protein>
    <recommendedName>
        <fullName evidence="4">DUF5709 domain-containing protein</fullName>
    </recommendedName>
</protein>
<evidence type="ECO:0000256" key="1">
    <source>
        <dbReference type="SAM" id="MobiDB-lite"/>
    </source>
</evidence>
<keyword evidence="3" id="KW-1185">Reference proteome</keyword>
<dbReference type="Proteomes" id="UP000430146">
    <property type="component" value="Unassembled WGS sequence"/>
</dbReference>
<dbReference type="EMBL" id="CACSIP010000008">
    <property type="protein sequence ID" value="CAA0101655.1"/>
    <property type="molecule type" value="Genomic_DNA"/>
</dbReference>
<name>A0A5S9PDC1_MYCVN</name>
<proteinExistence type="predicted"/>
<evidence type="ECO:0008006" key="4">
    <source>
        <dbReference type="Google" id="ProtNLM"/>
    </source>
</evidence>
<organism evidence="2 3">
    <name type="scientific">Mycolicibacterium vanbaalenii</name>
    <name type="common">Mycobacterium vanbaalenii</name>
    <dbReference type="NCBI Taxonomy" id="110539"/>
    <lineage>
        <taxon>Bacteria</taxon>
        <taxon>Bacillati</taxon>
        <taxon>Actinomycetota</taxon>
        <taxon>Actinomycetes</taxon>
        <taxon>Mycobacteriales</taxon>
        <taxon>Mycobacteriaceae</taxon>
        <taxon>Mycolicibacterium</taxon>
    </lineage>
</organism>
<reference evidence="2 3" key="1">
    <citation type="submission" date="2019-11" db="EMBL/GenBank/DDBJ databases">
        <authorList>
            <person name="Holert J."/>
        </authorList>
    </citation>
    <scope>NUCLEOTIDE SEQUENCE [LARGE SCALE GENOMIC DNA]</scope>
    <source>
        <strain evidence="2">BC8_1</strain>
    </source>
</reference>
<accession>A0A5S9PDC1</accession>
<gene>
    <name evidence="2" type="ORF">AELLOGFF_03338</name>
</gene>
<evidence type="ECO:0000313" key="2">
    <source>
        <dbReference type="EMBL" id="CAA0101655.1"/>
    </source>
</evidence>
<evidence type="ECO:0000313" key="3">
    <source>
        <dbReference type="Proteomes" id="UP000430146"/>
    </source>
</evidence>
<feature type="region of interest" description="Disordered" evidence="1">
    <location>
        <begin position="1"/>
        <end position="121"/>
    </location>
</feature>
<sequence length="121" mass="13292">MNVEMNADMDGDRDDAGPDGTLGPSESLDSDEVRNNDGDTVVDPPDEWIDAEEDETLDERLAAEVPDVLPRGEFQDERPTHRTSGQIDGTPEDGDSLYSVVDEDEKERVPGDEEADSIIED</sequence>
<feature type="compositionally biased region" description="Acidic residues" evidence="1">
    <location>
        <begin position="90"/>
        <end position="105"/>
    </location>
</feature>
<feature type="compositionally biased region" description="Acidic residues" evidence="1">
    <location>
        <begin position="112"/>
        <end position="121"/>
    </location>
</feature>